<dbReference type="GeneID" id="11518332"/>
<dbReference type="InterPro" id="IPR012337">
    <property type="entry name" value="RNaseH-like_sf"/>
</dbReference>
<accession>G2R6A4</accession>
<sequence length="95" mass="11070">FLVEAYNDLIGYIEVKILLNKSFESVKSFILQYILFIVVDRGSKFKGEVKKILYKLGIKRVIILLYNLYTNGVNEASYILIATLFIKMTNSIRKR</sequence>
<dbReference type="AlphaFoldDB" id="G2R6A4"/>
<dbReference type="Proteomes" id="UP000008181">
    <property type="component" value="Chromosome 3"/>
</dbReference>
<feature type="non-terminal residue" evidence="1">
    <location>
        <position position="1"/>
    </location>
</feature>
<dbReference type="Gene3D" id="3.30.420.10">
    <property type="entry name" value="Ribonuclease H-like superfamily/Ribonuclease H"/>
    <property type="match status" value="1"/>
</dbReference>
<dbReference type="HOGENOM" id="CLU_154302_0_0_1"/>
<evidence type="ECO:0000313" key="1">
    <source>
        <dbReference type="EMBL" id="AEO68437.1"/>
    </source>
</evidence>
<dbReference type="InterPro" id="IPR036397">
    <property type="entry name" value="RNaseH_sf"/>
</dbReference>
<dbReference type="OrthoDB" id="5988675at2759"/>
<gene>
    <name evidence="1" type="ORF">THITE_2049536</name>
</gene>
<dbReference type="KEGG" id="ttt:THITE_2049536"/>
<name>G2R6A4_THETT</name>
<evidence type="ECO:0000313" key="2">
    <source>
        <dbReference type="Proteomes" id="UP000008181"/>
    </source>
</evidence>
<keyword evidence="2" id="KW-1185">Reference proteome</keyword>
<dbReference type="GO" id="GO:0003676">
    <property type="term" value="F:nucleic acid binding"/>
    <property type="evidence" value="ECO:0007669"/>
    <property type="project" value="InterPro"/>
</dbReference>
<dbReference type="EMBL" id="CP003011">
    <property type="protein sequence ID" value="AEO68437.1"/>
    <property type="molecule type" value="Genomic_DNA"/>
</dbReference>
<dbReference type="RefSeq" id="XP_003654773.1">
    <property type="nucleotide sequence ID" value="XM_003654725.1"/>
</dbReference>
<protein>
    <submittedName>
        <fullName evidence="1">Uncharacterized protein</fullName>
    </submittedName>
</protein>
<dbReference type="eggNOG" id="ENOG502RJ1U">
    <property type="taxonomic scope" value="Eukaryota"/>
</dbReference>
<reference evidence="1 2" key="1">
    <citation type="journal article" date="2011" name="Nat. Biotechnol.">
        <title>Comparative genomic analysis of the thermophilic biomass-degrading fungi Myceliophthora thermophila and Thielavia terrestris.</title>
        <authorList>
            <person name="Berka R.M."/>
            <person name="Grigoriev I.V."/>
            <person name="Otillar R."/>
            <person name="Salamov A."/>
            <person name="Grimwood J."/>
            <person name="Reid I."/>
            <person name="Ishmael N."/>
            <person name="John T."/>
            <person name="Darmond C."/>
            <person name="Moisan M.-C."/>
            <person name="Henrissat B."/>
            <person name="Coutinho P.M."/>
            <person name="Lombard V."/>
            <person name="Natvig D.O."/>
            <person name="Lindquist E."/>
            <person name="Schmutz J."/>
            <person name="Lucas S."/>
            <person name="Harris P."/>
            <person name="Powlowski J."/>
            <person name="Bellemare A."/>
            <person name="Taylor D."/>
            <person name="Butler G."/>
            <person name="de Vries R.P."/>
            <person name="Allijn I.E."/>
            <person name="van den Brink J."/>
            <person name="Ushinsky S."/>
            <person name="Storms R."/>
            <person name="Powell A.J."/>
            <person name="Paulsen I.T."/>
            <person name="Elbourne L.D.H."/>
            <person name="Baker S.E."/>
            <person name="Magnuson J."/>
            <person name="LaBoissiere S."/>
            <person name="Clutterbuck A.J."/>
            <person name="Martinez D."/>
            <person name="Wogulis M."/>
            <person name="de Leon A.L."/>
            <person name="Rey M.W."/>
            <person name="Tsang A."/>
        </authorList>
    </citation>
    <scope>NUCLEOTIDE SEQUENCE [LARGE SCALE GENOMIC DNA]</scope>
    <source>
        <strain evidence="2">ATCC 38088 / NRRL 8126</strain>
    </source>
</reference>
<organism evidence="1 2">
    <name type="scientific">Thermothielavioides terrestris (strain ATCC 38088 / NRRL 8126)</name>
    <name type="common">Thielavia terrestris</name>
    <dbReference type="NCBI Taxonomy" id="578455"/>
    <lineage>
        <taxon>Eukaryota</taxon>
        <taxon>Fungi</taxon>
        <taxon>Dikarya</taxon>
        <taxon>Ascomycota</taxon>
        <taxon>Pezizomycotina</taxon>
        <taxon>Sordariomycetes</taxon>
        <taxon>Sordariomycetidae</taxon>
        <taxon>Sordariales</taxon>
        <taxon>Chaetomiaceae</taxon>
        <taxon>Thermothielavioides</taxon>
        <taxon>Thermothielavioides terrestris</taxon>
    </lineage>
</organism>
<proteinExistence type="predicted"/>
<dbReference type="SUPFAM" id="SSF53098">
    <property type="entry name" value="Ribonuclease H-like"/>
    <property type="match status" value="1"/>
</dbReference>